<organism evidence="12 13">
    <name type="scientific">Nocardioides szechwanensis</name>
    <dbReference type="NCBI Taxonomy" id="1005944"/>
    <lineage>
        <taxon>Bacteria</taxon>
        <taxon>Bacillati</taxon>
        <taxon>Actinomycetota</taxon>
        <taxon>Actinomycetes</taxon>
        <taxon>Propionibacteriales</taxon>
        <taxon>Nocardioidaceae</taxon>
        <taxon>Nocardioides</taxon>
    </lineage>
</organism>
<evidence type="ECO:0000256" key="6">
    <source>
        <dbReference type="ARBA" id="ARBA00022989"/>
    </source>
</evidence>
<dbReference type="SUPFAM" id="SSF55874">
    <property type="entry name" value="ATPase domain of HSP90 chaperone/DNA topoisomerase II/histidine kinase"/>
    <property type="match status" value="1"/>
</dbReference>
<dbReference type="PANTHER" id="PTHR24421">
    <property type="entry name" value="NITRATE/NITRITE SENSOR PROTEIN NARX-RELATED"/>
    <property type="match status" value="1"/>
</dbReference>
<dbReference type="EMBL" id="FNIC01000001">
    <property type="protein sequence ID" value="SDM68860.1"/>
    <property type="molecule type" value="Genomic_DNA"/>
</dbReference>
<evidence type="ECO:0000256" key="9">
    <source>
        <dbReference type="SAM" id="MobiDB-lite"/>
    </source>
</evidence>
<keyword evidence="8 10" id="KW-0472">Membrane</keyword>
<dbReference type="Gene3D" id="1.20.5.1930">
    <property type="match status" value="1"/>
</dbReference>
<dbReference type="OrthoDB" id="144293at2"/>
<dbReference type="Gene3D" id="3.30.565.10">
    <property type="entry name" value="Histidine kinase-like ATPase, C-terminal domain"/>
    <property type="match status" value="1"/>
</dbReference>
<keyword evidence="7" id="KW-0902">Two-component regulatory system</keyword>
<feature type="domain" description="Histidine kinase/HSP90-like ATPase" evidence="11">
    <location>
        <begin position="414"/>
        <end position="505"/>
    </location>
</feature>
<feature type="compositionally biased region" description="Basic and acidic residues" evidence="9">
    <location>
        <begin position="511"/>
        <end position="520"/>
    </location>
</feature>
<evidence type="ECO:0000256" key="4">
    <source>
        <dbReference type="ARBA" id="ARBA00022692"/>
    </source>
</evidence>
<keyword evidence="13" id="KW-1185">Reference proteome</keyword>
<dbReference type="GO" id="GO:0000155">
    <property type="term" value="F:phosphorelay sensor kinase activity"/>
    <property type="evidence" value="ECO:0007669"/>
    <property type="project" value="InterPro"/>
</dbReference>
<keyword evidence="5 12" id="KW-0418">Kinase</keyword>
<sequence length="520" mass="54866">MTPVPRQQLFRITAAARIFVLVAIAAPVLWERDVVAVAALAVIAAIWVLAQAASWRATRSMPWTLEAALVGAVCAFTIESTLSVLAALAISPFVAGLHRGLSGVAQSVSAQLTALVSISLLVFGGLTTEASLGIFTWTVTGIGVGFIATFVRSTSVLEPDTVSSYRYAQGLIRELIGLSEGLSSGLDVNALGGALLSQVRDRLPAVSLALYVPRGETLAPLITESPDPDALARIEQLATEVWGSGRTAVEHRTFAFALGETAIIAGTLSDRVDLDLGARLTELVADLQAGLVQFDTALLFSHFRDTATADERRRLSREMHDGVAQDIASLGYAVDALAARPASPEQAKQLAALRAQVTAIVSEVRSSVLTLRTSVGESESLGAAVGSVARNLSEVSGVPITVTLDEHTTRLRAEVEAELFRIAQEAMNNAVKHARATAIEVECQVYAPRARISVCDNGRGLQQGRTDSYGLKIMRERAQLIKADLSVSENETGGLTVTVQIGPAATSSEPARPDPESVTA</sequence>
<dbReference type="AlphaFoldDB" id="A0A1G9V9V0"/>
<feature type="region of interest" description="Disordered" evidence="9">
    <location>
        <begin position="501"/>
        <end position="520"/>
    </location>
</feature>
<evidence type="ECO:0000256" key="3">
    <source>
        <dbReference type="ARBA" id="ARBA00022679"/>
    </source>
</evidence>
<evidence type="ECO:0000259" key="11">
    <source>
        <dbReference type="SMART" id="SM00387"/>
    </source>
</evidence>
<protein>
    <submittedName>
        <fullName evidence="12">Signal transduction histidine kinase</fullName>
    </submittedName>
</protein>
<evidence type="ECO:0000256" key="2">
    <source>
        <dbReference type="ARBA" id="ARBA00022475"/>
    </source>
</evidence>
<evidence type="ECO:0000256" key="1">
    <source>
        <dbReference type="ARBA" id="ARBA00004651"/>
    </source>
</evidence>
<dbReference type="InterPro" id="IPR011712">
    <property type="entry name" value="Sig_transdc_His_kin_sub3_dim/P"/>
</dbReference>
<dbReference type="Proteomes" id="UP000199004">
    <property type="component" value="Unassembled WGS sequence"/>
</dbReference>
<dbReference type="STRING" id="1005944.SAMN05192576_0698"/>
<proteinExistence type="predicted"/>
<dbReference type="Pfam" id="PF07730">
    <property type="entry name" value="HisKA_3"/>
    <property type="match status" value="1"/>
</dbReference>
<feature type="transmembrane region" description="Helical" evidence="10">
    <location>
        <begin position="36"/>
        <end position="55"/>
    </location>
</feature>
<dbReference type="GO" id="GO:0046983">
    <property type="term" value="F:protein dimerization activity"/>
    <property type="evidence" value="ECO:0007669"/>
    <property type="project" value="InterPro"/>
</dbReference>
<dbReference type="InterPro" id="IPR003594">
    <property type="entry name" value="HATPase_dom"/>
</dbReference>
<evidence type="ECO:0000256" key="8">
    <source>
        <dbReference type="ARBA" id="ARBA00023136"/>
    </source>
</evidence>
<evidence type="ECO:0000256" key="5">
    <source>
        <dbReference type="ARBA" id="ARBA00022777"/>
    </source>
</evidence>
<dbReference type="Pfam" id="PF02518">
    <property type="entry name" value="HATPase_c"/>
    <property type="match status" value="1"/>
</dbReference>
<dbReference type="SMART" id="SM00387">
    <property type="entry name" value="HATPase_c"/>
    <property type="match status" value="1"/>
</dbReference>
<feature type="transmembrane region" description="Helical" evidence="10">
    <location>
        <begin position="67"/>
        <end position="91"/>
    </location>
</feature>
<accession>A0A1G9V9V0</accession>
<evidence type="ECO:0000313" key="12">
    <source>
        <dbReference type="EMBL" id="SDM68860.1"/>
    </source>
</evidence>
<feature type="transmembrane region" description="Helical" evidence="10">
    <location>
        <begin position="12"/>
        <end position="30"/>
    </location>
</feature>
<keyword evidence="3" id="KW-0808">Transferase</keyword>
<evidence type="ECO:0000313" key="13">
    <source>
        <dbReference type="Proteomes" id="UP000199004"/>
    </source>
</evidence>
<comment type="subcellular location">
    <subcellularLocation>
        <location evidence="1">Cell membrane</location>
        <topology evidence="1">Multi-pass membrane protein</topology>
    </subcellularLocation>
</comment>
<dbReference type="PANTHER" id="PTHR24421:SF37">
    <property type="entry name" value="SENSOR HISTIDINE KINASE NARS"/>
    <property type="match status" value="1"/>
</dbReference>
<dbReference type="GO" id="GO:0005886">
    <property type="term" value="C:plasma membrane"/>
    <property type="evidence" value="ECO:0007669"/>
    <property type="project" value="UniProtKB-SubCell"/>
</dbReference>
<dbReference type="InterPro" id="IPR036890">
    <property type="entry name" value="HATPase_C_sf"/>
</dbReference>
<evidence type="ECO:0000256" key="7">
    <source>
        <dbReference type="ARBA" id="ARBA00023012"/>
    </source>
</evidence>
<dbReference type="CDD" id="cd16917">
    <property type="entry name" value="HATPase_UhpB-NarQ-NarX-like"/>
    <property type="match status" value="1"/>
</dbReference>
<feature type="transmembrane region" description="Helical" evidence="10">
    <location>
        <begin position="103"/>
        <end position="123"/>
    </location>
</feature>
<gene>
    <name evidence="12" type="ORF">SAMN05192576_0698</name>
</gene>
<dbReference type="InterPro" id="IPR050482">
    <property type="entry name" value="Sensor_HK_TwoCompSys"/>
</dbReference>
<keyword evidence="6 10" id="KW-1133">Transmembrane helix</keyword>
<keyword evidence="4 10" id="KW-0812">Transmembrane</keyword>
<feature type="transmembrane region" description="Helical" evidence="10">
    <location>
        <begin position="130"/>
        <end position="151"/>
    </location>
</feature>
<reference evidence="12 13" key="1">
    <citation type="submission" date="2016-10" db="EMBL/GenBank/DDBJ databases">
        <authorList>
            <person name="de Groot N.N."/>
        </authorList>
    </citation>
    <scope>NUCLEOTIDE SEQUENCE [LARGE SCALE GENOMIC DNA]</scope>
    <source>
        <strain evidence="12 13">CGMCC 1.11147</strain>
    </source>
</reference>
<name>A0A1G9V9V0_9ACTN</name>
<keyword evidence="2" id="KW-1003">Cell membrane</keyword>
<evidence type="ECO:0000256" key="10">
    <source>
        <dbReference type="SAM" id="Phobius"/>
    </source>
</evidence>